<dbReference type="Pfam" id="PF13649">
    <property type="entry name" value="Methyltransf_25"/>
    <property type="match status" value="1"/>
</dbReference>
<dbReference type="GeneID" id="10460938"/>
<dbReference type="AlphaFoldDB" id="A0A7K4AFA2"/>
<gene>
    <name evidence="4" type="ORF">GX426_01010</name>
</gene>
<dbReference type="Gene3D" id="3.40.50.150">
    <property type="entry name" value="Vaccinia Virus protein VP39"/>
    <property type="match status" value="1"/>
</dbReference>
<dbReference type="GO" id="GO:0008168">
    <property type="term" value="F:methyltransferase activity"/>
    <property type="evidence" value="ECO:0007669"/>
    <property type="project" value="UniProtKB-KW"/>
</dbReference>
<evidence type="ECO:0000256" key="2">
    <source>
        <dbReference type="ARBA" id="ARBA00022679"/>
    </source>
</evidence>
<feature type="domain" description="Methyltransferase" evidence="3">
    <location>
        <begin position="60"/>
        <end position="154"/>
    </location>
</feature>
<organism evidence="4 5">
    <name type="scientific">Methanothrix soehngenii</name>
    <name type="common">Methanosaeta concilii</name>
    <dbReference type="NCBI Taxonomy" id="2223"/>
    <lineage>
        <taxon>Archaea</taxon>
        <taxon>Methanobacteriati</taxon>
        <taxon>Methanobacteriota</taxon>
        <taxon>Stenosarchaea group</taxon>
        <taxon>Methanomicrobia</taxon>
        <taxon>Methanotrichales</taxon>
        <taxon>Methanotrichaceae</taxon>
        <taxon>Methanothrix</taxon>
    </lineage>
</organism>
<dbReference type="SUPFAM" id="SSF53335">
    <property type="entry name" value="S-adenosyl-L-methionine-dependent methyltransferases"/>
    <property type="match status" value="1"/>
</dbReference>
<dbReference type="EMBL" id="JAAYUN010000017">
    <property type="protein sequence ID" value="NLJ21678.1"/>
    <property type="molecule type" value="Genomic_DNA"/>
</dbReference>
<dbReference type="PANTHER" id="PTHR43861:SF1">
    <property type="entry name" value="TRANS-ACONITATE 2-METHYLTRANSFERASE"/>
    <property type="match status" value="1"/>
</dbReference>
<comment type="caution">
    <text evidence="4">The sequence shown here is derived from an EMBL/GenBank/DDBJ whole genome shotgun (WGS) entry which is preliminary data.</text>
</comment>
<evidence type="ECO:0000313" key="4">
    <source>
        <dbReference type="EMBL" id="NLJ21678.1"/>
    </source>
</evidence>
<dbReference type="CDD" id="cd02440">
    <property type="entry name" value="AdoMet_MTases"/>
    <property type="match status" value="1"/>
</dbReference>
<dbReference type="GO" id="GO:0032259">
    <property type="term" value="P:methylation"/>
    <property type="evidence" value="ECO:0007669"/>
    <property type="project" value="UniProtKB-KW"/>
</dbReference>
<proteinExistence type="predicted"/>
<dbReference type="InterPro" id="IPR041698">
    <property type="entry name" value="Methyltransf_25"/>
</dbReference>
<dbReference type="PANTHER" id="PTHR43861">
    <property type="entry name" value="TRANS-ACONITATE 2-METHYLTRANSFERASE-RELATED"/>
    <property type="match status" value="1"/>
</dbReference>
<dbReference type="InterPro" id="IPR029063">
    <property type="entry name" value="SAM-dependent_MTases_sf"/>
</dbReference>
<evidence type="ECO:0000259" key="3">
    <source>
        <dbReference type="Pfam" id="PF13649"/>
    </source>
</evidence>
<dbReference type="RefSeq" id="WP_157863687.1">
    <property type="nucleotide sequence ID" value="NZ_CAJYDL010000001.1"/>
</dbReference>
<name>A0A7K4AFA2_METSH</name>
<dbReference type="Proteomes" id="UP000544742">
    <property type="component" value="Unassembled WGS sequence"/>
</dbReference>
<evidence type="ECO:0000256" key="1">
    <source>
        <dbReference type="ARBA" id="ARBA00022603"/>
    </source>
</evidence>
<sequence>MQEDRLPPPEWCYHEPDHPGMDFDAIAPSYDRNMQRFRDIQGEIEEILSFLEIKPHHSLLEIGTGTGEFALAAARRCARVYAIDISPGMLQYAREKSQGQGISNISFLVGGFLTYHHHDGPLDAIVSQIAMHHLPDFWKQIALLNIASMLRPGGRLCLRDIVYSFDPGDYERQIERFISKTMEKAGPGFAQSMTSHINKEFSTMDWIMRGLIERAGFVIEREEQKEGFLGLYLCKKI</sequence>
<protein>
    <submittedName>
        <fullName evidence="4">Class I SAM-dependent methyltransferase</fullName>
    </submittedName>
</protein>
<accession>A0A7K4AFA2</accession>
<keyword evidence="1 4" id="KW-0489">Methyltransferase</keyword>
<reference evidence="4 5" key="1">
    <citation type="journal article" date="2020" name="Biotechnol. Biofuels">
        <title>New insights from the biogas microbiome by comprehensive genome-resolved metagenomics of nearly 1600 species originating from multiple anaerobic digesters.</title>
        <authorList>
            <person name="Campanaro S."/>
            <person name="Treu L."/>
            <person name="Rodriguez-R L.M."/>
            <person name="Kovalovszki A."/>
            <person name="Ziels R.M."/>
            <person name="Maus I."/>
            <person name="Zhu X."/>
            <person name="Kougias P.G."/>
            <person name="Basile A."/>
            <person name="Luo G."/>
            <person name="Schluter A."/>
            <person name="Konstantinidis K.T."/>
            <person name="Angelidaki I."/>
        </authorList>
    </citation>
    <scope>NUCLEOTIDE SEQUENCE [LARGE SCALE GENOMIC DNA]</scope>
    <source>
        <strain evidence="4">AS27yjCOA_157</strain>
    </source>
</reference>
<keyword evidence="2 4" id="KW-0808">Transferase</keyword>
<evidence type="ECO:0000313" key="5">
    <source>
        <dbReference type="Proteomes" id="UP000544742"/>
    </source>
</evidence>